<dbReference type="Proteomes" id="UP000694722">
    <property type="component" value="Unplaced"/>
</dbReference>
<dbReference type="Gene3D" id="2.40.15.10">
    <property type="entry name" value="TCL1/MTCP1"/>
    <property type="match status" value="1"/>
</dbReference>
<dbReference type="AlphaFoldDB" id="A0A8D1F9P8"/>
<protein>
    <recommendedName>
        <fullName evidence="4">T-cell leukemia/lymphoma protein 1A</fullName>
    </recommendedName>
</protein>
<name>A0A8D1F9P8_PIG</name>
<comment type="similarity">
    <text evidence="1">Belongs to the TCL1 family.</text>
</comment>
<evidence type="ECO:0000313" key="3">
    <source>
        <dbReference type="Proteomes" id="UP000694722"/>
    </source>
</evidence>
<dbReference type="PANTHER" id="PTHR14060">
    <property type="entry name" value="PROTEIN P13 MTCP-1"/>
    <property type="match status" value="1"/>
</dbReference>
<dbReference type="PANTHER" id="PTHR14060:SF4">
    <property type="entry name" value="T-CELL LEUKEMIA_LYMPHOMA PROTEIN 1A"/>
    <property type="match status" value="1"/>
</dbReference>
<sequence>MCPSQLTPYPLPLMWQLYPGRRYRGSDSSFWHIVYHIKFSGMEDMLLEQLPDGG</sequence>
<dbReference type="InterPro" id="IPR004832">
    <property type="entry name" value="TCL1_MTCP1"/>
</dbReference>
<dbReference type="InterPro" id="IPR036672">
    <property type="entry name" value="TCL1_MTCP1_sf"/>
</dbReference>
<evidence type="ECO:0000313" key="2">
    <source>
        <dbReference type="Ensembl" id="ENSSSCP00040034730.1"/>
    </source>
</evidence>
<accession>A0A8D1F9P8</accession>
<dbReference type="Pfam" id="PF01840">
    <property type="entry name" value="TCL1_MTCP1"/>
    <property type="match status" value="1"/>
</dbReference>
<evidence type="ECO:0000256" key="1">
    <source>
        <dbReference type="ARBA" id="ARBA00006399"/>
    </source>
</evidence>
<dbReference type="Ensembl" id="ENSSSCT00040080246.1">
    <property type="protein sequence ID" value="ENSSSCP00040034730.1"/>
    <property type="gene ID" value="ENSSSCG00040059073.1"/>
</dbReference>
<dbReference type="GO" id="GO:0043539">
    <property type="term" value="F:protein serine/threonine kinase activator activity"/>
    <property type="evidence" value="ECO:0007669"/>
    <property type="project" value="InterPro"/>
</dbReference>
<organism evidence="2 3">
    <name type="scientific">Sus scrofa</name>
    <name type="common">Pig</name>
    <dbReference type="NCBI Taxonomy" id="9823"/>
    <lineage>
        <taxon>Eukaryota</taxon>
        <taxon>Metazoa</taxon>
        <taxon>Chordata</taxon>
        <taxon>Craniata</taxon>
        <taxon>Vertebrata</taxon>
        <taxon>Euteleostomi</taxon>
        <taxon>Mammalia</taxon>
        <taxon>Eutheria</taxon>
        <taxon>Laurasiatheria</taxon>
        <taxon>Artiodactyla</taxon>
        <taxon>Suina</taxon>
        <taxon>Suidae</taxon>
        <taxon>Sus</taxon>
    </lineage>
</organism>
<reference evidence="2" key="1">
    <citation type="submission" date="2025-08" db="UniProtKB">
        <authorList>
            <consortium name="Ensembl"/>
        </authorList>
    </citation>
    <scope>IDENTIFICATION</scope>
</reference>
<evidence type="ECO:0008006" key="4">
    <source>
        <dbReference type="Google" id="ProtNLM"/>
    </source>
</evidence>
<proteinExistence type="inferred from homology"/>
<dbReference type="SUPFAM" id="SSF50904">
    <property type="entry name" value="Oncogene products"/>
    <property type="match status" value="1"/>
</dbReference>